<dbReference type="EMBL" id="JAFEKC020000020">
    <property type="protein sequence ID" value="KAK0508574.1"/>
    <property type="molecule type" value="Genomic_DNA"/>
</dbReference>
<dbReference type="InterPro" id="IPR015915">
    <property type="entry name" value="Kelch-typ_b-propeller"/>
</dbReference>
<keyword evidence="5" id="KW-1185">Reference proteome</keyword>
<sequence>MEPGVVAAAYGVETAAEGAVGAAVAIAKSTMPLEATWTRIRTNTDLPRSSHSLSIIKSKAYIFGGEKTPREPVDNHIHVFTLPSSEHDEVDYQIIPAQAASNDEDVPPPRVGHTASVVDDRIYVFGGRGGKAMKPLQENGRVWVFDTRLNQWSSLDPAEGSPYPEPRSYHASAATEHPLSRSPIPTGAPSGSVASAYMKTTSSQKTDYTENPLGTSGSGTDDHGTIFVHGGCPSSGRVADVWAFDIAARTWSRYIDAPGPARGGPSLCMAKDRLYRYGGFDGKKELGGPINFLRLTRATFDDKGGKGELAVVPLTGQWESLEPPAGALVPGNRSVAGLQPITTGQGRNYLLLFLGEKDPSPSGHDAAGGFWDDVWSFQLAPDGMTAASFKDATRQLVGAKTAEGTWARVDIPETSMSGKTEHPGPRGWFASAKGEDLDPLTVYLWGGVRSDNTRTGDGWMLTMQE</sequence>
<dbReference type="PANTHER" id="PTHR47435">
    <property type="entry name" value="KELCH REPEAT PROTEIN (AFU_ORTHOLOGUE AFUA_5G12780)"/>
    <property type="match status" value="1"/>
</dbReference>
<proteinExistence type="predicted"/>
<reference evidence="4" key="1">
    <citation type="submission" date="2023-03" db="EMBL/GenBank/DDBJ databases">
        <title>Complete genome of Cladonia borealis.</title>
        <authorList>
            <person name="Park H."/>
        </authorList>
    </citation>
    <scope>NUCLEOTIDE SEQUENCE</scope>
    <source>
        <strain evidence="4">ANT050790</strain>
    </source>
</reference>
<dbReference type="Proteomes" id="UP001166286">
    <property type="component" value="Unassembled WGS sequence"/>
</dbReference>
<dbReference type="PANTHER" id="PTHR47435:SF4">
    <property type="entry name" value="KELCH REPEAT PROTEIN (AFU_ORTHOLOGUE AFUA_5G12780)"/>
    <property type="match status" value="1"/>
</dbReference>
<protein>
    <recommendedName>
        <fullName evidence="6">Galactose oxidase</fullName>
    </recommendedName>
</protein>
<evidence type="ECO:0000256" key="1">
    <source>
        <dbReference type="ARBA" id="ARBA00022737"/>
    </source>
</evidence>
<dbReference type="SUPFAM" id="SSF117281">
    <property type="entry name" value="Kelch motif"/>
    <property type="match status" value="1"/>
</dbReference>
<dbReference type="GO" id="GO:0019760">
    <property type="term" value="P:glucosinolate metabolic process"/>
    <property type="evidence" value="ECO:0007669"/>
    <property type="project" value="UniProtKB-ARBA"/>
</dbReference>
<evidence type="ECO:0000313" key="5">
    <source>
        <dbReference type="Proteomes" id="UP001166286"/>
    </source>
</evidence>
<evidence type="ECO:0008006" key="6">
    <source>
        <dbReference type="Google" id="ProtNLM"/>
    </source>
</evidence>
<feature type="region of interest" description="Disordered" evidence="3">
    <location>
        <begin position="201"/>
        <end position="220"/>
    </location>
</feature>
<name>A0AA39V2F3_9LECA</name>
<organism evidence="4 5">
    <name type="scientific">Cladonia borealis</name>
    <dbReference type="NCBI Taxonomy" id="184061"/>
    <lineage>
        <taxon>Eukaryota</taxon>
        <taxon>Fungi</taxon>
        <taxon>Dikarya</taxon>
        <taxon>Ascomycota</taxon>
        <taxon>Pezizomycotina</taxon>
        <taxon>Lecanoromycetes</taxon>
        <taxon>OSLEUM clade</taxon>
        <taxon>Lecanoromycetidae</taxon>
        <taxon>Lecanorales</taxon>
        <taxon>Lecanorineae</taxon>
        <taxon>Cladoniaceae</taxon>
        <taxon>Cladonia</taxon>
    </lineage>
</organism>
<dbReference type="Gene3D" id="2.120.10.80">
    <property type="entry name" value="Kelch-type beta propeller"/>
    <property type="match status" value="2"/>
</dbReference>
<gene>
    <name evidence="4" type="ORF">JMJ35_008850</name>
</gene>
<accession>A0AA39V2F3</accession>
<dbReference type="Pfam" id="PF24681">
    <property type="entry name" value="Kelch_KLHDC2_KLHL20_DRC7"/>
    <property type="match status" value="1"/>
</dbReference>
<dbReference type="AlphaFoldDB" id="A0AA39V2F3"/>
<evidence type="ECO:0000256" key="2">
    <source>
        <dbReference type="ARBA" id="ARBA00023004"/>
    </source>
</evidence>
<feature type="region of interest" description="Disordered" evidence="3">
    <location>
        <begin position="154"/>
        <end position="194"/>
    </location>
</feature>
<evidence type="ECO:0000313" key="4">
    <source>
        <dbReference type="EMBL" id="KAK0508574.1"/>
    </source>
</evidence>
<comment type="caution">
    <text evidence="4">The sequence shown here is derived from an EMBL/GenBank/DDBJ whole genome shotgun (WGS) entry which is preliminary data.</text>
</comment>
<keyword evidence="2" id="KW-0408">Iron</keyword>
<keyword evidence="1" id="KW-0677">Repeat</keyword>
<evidence type="ECO:0000256" key="3">
    <source>
        <dbReference type="SAM" id="MobiDB-lite"/>
    </source>
</evidence>